<dbReference type="KEGG" id="cmic:caldi_28300"/>
<keyword evidence="2" id="KW-1185">Reference proteome</keyword>
<evidence type="ECO:0000313" key="2">
    <source>
        <dbReference type="Proteomes" id="UP001163687"/>
    </source>
</evidence>
<reference evidence="1" key="1">
    <citation type="submission" date="2022-03" db="EMBL/GenBank/DDBJ databases">
        <title>Complete genome sequence of Caldinitratiruptor microaerophilus.</title>
        <authorList>
            <person name="Mukaiyama R."/>
            <person name="Nishiyama T."/>
            <person name="Ueda K."/>
        </authorList>
    </citation>
    <scope>NUCLEOTIDE SEQUENCE</scope>
    <source>
        <strain evidence="1">JCM 16183</strain>
    </source>
</reference>
<evidence type="ECO:0000313" key="1">
    <source>
        <dbReference type="EMBL" id="BDG61740.1"/>
    </source>
</evidence>
<gene>
    <name evidence="1" type="ORF">caldi_28300</name>
</gene>
<sequence>MPQPGRDCPETAPPELAAALDAVETSTRELAGFLDCLDPARWAFAPPELPDRLLELVAGRQRALEHLAAVLAERSGTLPDAGREAVAARIRAIQDLERDALARLKHLRDRTGLALRALPHEQASIRGYVPVNPARLSPHFSRKG</sequence>
<organism evidence="1 2">
    <name type="scientific">Caldinitratiruptor microaerophilus</name>
    <dbReference type="NCBI Taxonomy" id="671077"/>
    <lineage>
        <taxon>Bacteria</taxon>
        <taxon>Bacillati</taxon>
        <taxon>Bacillota</taxon>
        <taxon>Clostridia</taxon>
        <taxon>Eubacteriales</taxon>
        <taxon>Symbiobacteriaceae</taxon>
        <taxon>Caldinitratiruptor</taxon>
    </lineage>
</organism>
<dbReference type="RefSeq" id="WP_264842368.1">
    <property type="nucleotide sequence ID" value="NZ_AP025628.1"/>
</dbReference>
<dbReference type="EMBL" id="AP025628">
    <property type="protein sequence ID" value="BDG61740.1"/>
    <property type="molecule type" value="Genomic_DNA"/>
</dbReference>
<dbReference type="Proteomes" id="UP001163687">
    <property type="component" value="Chromosome"/>
</dbReference>
<protein>
    <recommendedName>
        <fullName evidence="3">FlgN protein</fullName>
    </recommendedName>
</protein>
<proteinExistence type="predicted"/>
<dbReference type="AlphaFoldDB" id="A0AA35CLW5"/>
<name>A0AA35CLW5_9FIRM</name>
<accession>A0AA35CLW5</accession>
<evidence type="ECO:0008006" key="3">
    <source>
        <dbReference type="Google" id="ProtNLM"/>
    </source>
</evidence>